<feature type="region of interest" description="Disordered" evidence="1">
    <location>
        <begin position="1"/>
        <end position="47"/>
    </location>
</feature>
<sequence length="173" mass="19678">MHQMPQAPPMHQMPQAPPMHQMPQAPPMHQMPQAPPMPHMQGMPPMAPLPGMPPNAYMADPSMQMVPMHPAYAPMVYPMQMQMHAMQQREADLAKREAEMSQWMSTRQQRRSTYVSQDTRPPGGAPPAASPYEDIFKEQGGNPDKPDELPPSYNLSEQIKKREEISAMRQNER</sequence>
<proteinExistence type="predicted"/>
<feature type="region of interest" description="Disordered" evidence="1">
    <location>
        <begin position="84"/>
        <end position="173"/>
    </location>
</feature>
<accession>A0A9W7Y3X9</accession>
<comment type="caution">
    <text evidence="2">The sequence shown here is derived from an EMBL/GenBank/DDBJ whole genome shotgun (WGS) entry which is preliminary data.</text>
</comment>
<dbReference type="Proteomes" id="UP001149813">
    <property type="component" value="Unassembled WGS sequence"/>
</dbReference>
<evidence type="ECO:0000313" key="2">
    <source>
        <dbReference type="EMBL" id="KAJ1724102.1"/>
    </source>
</evidence>
<dbReference type="AlphaFoldDB" id="A0A9W7Y3X9"/>
<evidence type="ECO:0000256" key="1">
    <source>
        <dbReference type="SAM" id="MobiDB-lite"/>
    </source>
</evidence>
<feature type="compositionally biased region" description="Basic and acidic residues" evidence="1">
    <location>
        <begin position="87"/>
        <end position="99"/>
    </location>
</feature>
<protein>
    <submittedName>
        <fullName evidence="2">Uncharacterized protein</fullName>
    </submittedName>
</protein>
<feature type="compositionally biased region" description="Basic and acidic residues" evidence="1">
    <location>
        <begin position="158"/>
        <end position="173"/>
    </location>
</feature>
<organism evidence="2 3">
    <name type="scientific">Coemansia erecta</name>
    <dbReference type="NCBI Taxonomy" id="147472"/>
    <lineage>
        <taxon>Eukaryota</taxon>
        <taxon>Fungi</taxon>
        <taxon>Fungi incertae sedis</taxon>
        <taxon>Zoopagomycota</taxon>
        <taxon>Kickxellomycotina</taxon>
        <taxon>Kickxellomycetes</taxon>
        <taxon>Kickxellales</taxon>
        <taxon>Kickxellaceae</taxon>
        <taxon>Coemansia</taxon>
    </lineage>
</organism>
<feature type="compositionally biased region" description="Polar residues" evidence="1">
    <location>
        <begin position="102"/>
        <end position="119"/>
    </location>
</feature>
<gene>
    <name evidence="2" type="ORF">LPJ53_001623</name>
</gene>
<name>A0A9W7Y3X9_9FUNG</name>
<keyword evidence="3" id="KW-1185">Reference proteome</keyword>
<reference evidence="2" key="1">
    <citation type="submission" date="2022-07" db="EMBL/GenBank/DDBJ databases">
        <title>Phylogenomic reconstructions and comparative analyses of Kickxellomycotina fungi.</title>
        <authorList>
            <person name="Reynolds N.K."/>
            <person name="Stajich J.E."/>
            <person name="Barry K."/>
            <person name="Grigoriev I.V."/>
            <person name="Crous P."/>
            <person name="Smith M.E."/>
        </authorList>
    </citation>
    <scope>NUCLEOTIDE SEQUENCE</scope>
    <source>
        <strain evidence="2">NBRC 32514</strain>
    </source>
</reference>
<evidence type="ECO:0000313" key="3">
    <source>
        <dbReference type="Proteomes" id="UP001149813"/>
    </source>
</evidence>
<dbReference type="EMBL" id="JANBOJ010000042">
    <property type="protein sequence ID" value="KAJ1724102.1"/>
    <property type="molecule type" value="Genomic_DNA"/>
</dbReference>
<feature type="compositionally biased region" description="Low complexity" evidence="1">
    <location>
        <begin position="1"/>
        <end position="32"/>
    </location>
</feature>